<gene>
    <name evidence="2" type="ORF">SAMN03080614_101237</name>
</gene>
<keyword evidence="3" id="KW-1185">Reference proteome</keyword>
<name>A0A1H9ZRQ8_9FIRM</name>
<dbReference type="InterPro" id="IPR050243">
    <property type="entry name" value="PHP_phosphatase"/>
</dbReference>
<dbReference type="Gene3D" id="3.20.20.140">
    <property type="entry name" value="Metal-dependent hydrolases"/>
    <property type="match status" value="1"/>
</dbReference>
<dbReference type="SUPFAM" id="SSF89550">
    <property type="entry name" value="PHP domain-like"/>
    <property type="match status" value="1"/>
</dbReference>
<dbReference type="GO" id="GO:0008270">
    <property type="term" value="F:zinc ion binding"/>
    <property type="evidence" value="ECO:0007669"/>
    <property type="project" value="TreeGrafter"/>
</dbReference>
<dbReference type="Proteomes" id="UP000243819">
    <property type="component" value="Unassembled WGS sequence"/>
</dbReference>
<protein>
    <submittedName>
        <fullName evidence="2">Putative hydrolase</fullName>
    </submittedName>
</protein>
<dbReference type="PANTHER" id="PTHR36928:SF1">
    <property type="entry name" value="PHOSPHATASE YCDX-RELATED"/>
    <property type="match status" value="1"/>
</dbReference>
<dbReference type="InterPro" id="IPR016195">
    <property type="entry name" value="Pol/histidinol_Pase-like"/>
</dbReference>
<dbReference type="SMART" id="SM00481">
    <property type="entry name" value="POLIIIAc"/>
    <property type="match status" value="1"/>
</dbReference>
<evidence type="ECO:0000259" key="1">
    <source>
        <dbReference type="SMART" id="SM00481"/>
    </source>
</evidence>
<dbReference type="PANTHER" id="PTHR36928">
    <property type="entry name" value="PHOSPHATASE YCDX-RELATED"/>
    <property type="match status" value="1"/>
</dbReference>
<dbReference type="Pfam" id="PF02811">
    <property type="entry name" value="PHP"/>
    <property type="match status" value="1"/>
</dbReference>
<dbReference type="EMBL" id="FOIF01000012">
    <property type="protein sequence ID" value="SES84408.1"/>
    <property type="molecule type" value="Genomic_DNA"/>
</dbReference>
<evidence type="ECO:0000313" key="2">
    <source>
        <dbReference type="EMBL" id="SES84408.1"/>
    </source>
</evidence>
<evidence type="ECO:0000313" key="3">
    <source>
        <dbReference type="Proteomes" id="UP000243819"/>
    </source>
</evidence>
<organism evidence="2 3">
    <name type="scientific">Anaerobranca gottschalkii DSM 13577</name>
    <dbReference type="NCBI Taxonomy" id="1120990"/>
    <lineage>
        <taxon>Bacteria</taxon>
        <taxon>Bacillati</taxon>
        <taxon>Bacillota</taxon>
        <taxon>Clostridia</taxon>
        <taxon>Eubacteriales</taxon>
        <taxon>Proteinivoracaceae</taxon>
        <taxon>Anaerobranca</taxon>
    </lineage>
</organism>
<proteinExistence type="predicted"/>
<dbReference type="RefSeq" id="WP_091349813.1">
    <property type="nucleotide sequence ID" value="NZ_FOIF01000012.1"/>
</dbReference>
<dbReference type="AlphaFoldDB" id="A0A1H9ZRQ8"/>
<dbReference type="InterPro" id="IPR004013">
    <property type="entry name" value="PHP_dom"/>
</dbReference>
<dbReference type="OrthoDB" id="9808747at2"/>
<accession>A0A1H9ZRQ8</accession>
<reference evidence="3" key="1">
    <citation type="submission" date="2016-10" db="EMBL/GenBank/DDBJ databases">
        <authorList>
            <person name="Varghese N."/>
            <person name="Submissions S."/>
        </authorList>
    </citation>
    <scope>NUCLEOTIDE SEQUENCE [LARGE SCALE GENOMIC DNA]</scope>
    <source>
        <strain evidence="3">DSM 13577</strain>
    </source>
</reference>
<dbReference type="InterPro" id="IPR003141">
    <property type="entry name" value="Pol/His_phosphatase_N"/>
</dbReference>
<sequence length="240" mass="27183">MKIIGDYHTHTKYSHGKGTIEENVVMAIKRGLKEIGIAEHGPRVLFVGVSEKKLHKIADEIEILRTKYKEIKILFNIEANLLDIHGNIDVPPSILPRLDMLLLGFHPNILPTYHYLPLVYNNFLASLSSQNLEKARDLNTTALVNAVNKYKIDIITHPGHRIHIDTGRLAKACANRKTALEINCRQGQKIEDFVEVALKEGVKFYINTDAHKPEDVGNFHEGIEIAKKLKIPKEFIVNCN</sequence>
<dbReference type="GO" id="GO:0005829">
    <property type="term" value="C:cytosol"/>
    <property type="evidence" value="ECO:0007669"/>
    <property type="project" value="TreeGrafter"/>
</dbReference>
<feature type="domain" description="Polymerase/histidinol phosphatase N-terminal" evidence="1">
    <location>
        <begin position="5"/>
        <end position="83"/>
    </location>
</feature>
<dbReference type="GO" id="GO:0042578">
    <property type="term" value="F:phosphoric ester hydrolase activity"/>
    <property type="evidence" value="ECO:0007669"/>
    <property type="project" value="TreeGrafter"/>
</dbReference>
<keyword evidence="2" id="KW-0378">Hydrolase</keyword>
<dbReference type="STRING" id="1120990.SAMN03080614_101237"/>